<protein>
    <submittedName>
        <fullName evidence="3">Predicted oxidoreductase, contains short-chain dehydrogenase (SDR) and DUF2520 domains</fullName>
    </submittedName>
</protein>
<proteinExistence type="predicted"/>
<dbReference type="PANTHER" id="PTHR40459:SF1">
    <property type="entry name" value="CONSERVED HYPOTHETICAL ALANINE AND LEUCINE RICH PROTEIN"/>
    <property type="match status" value="1"/>
</dbReference>
<feature type="domain" description="Pyrroline-5-carboxylate reductase catalytic N-terminal" evidence="1">
    <location>
        <begin position="3"/>
        <end position="81"/>
    </location>
</feature>
<dbReference type="PANTHER" id="PTHR40459">
    <property type="entry name" value="CONSERVED HYPOTHETICAL ALANINE AND LEUCINE RICH PROTEIN"/>
    <property type="match status" value="1"/>
</dbReference>
<sequence length="266" mass="29735">MNIVLIGSGNLATQLSLAMKDAGQHILQVYSRTEEHACELAEKIGCRYTADVDEIDKNADIYVISVKDDAISELAERVSKMVVKGVLVHTAGSISMDVFKGKVQHYGVLYPMQTFSKNRQVDFRPIPCFLEASDDVTLETIRQLAESVSDHVVLADSAKRKKIHLAAVLACNFTNHCYRLAEKVLQEEQIDFNLFLPLIDETAKKVSVLSPKQAQTGPMVRYDVGVMNMQIDLLNDDRTKQIYRLMADSIHEDATSTDDTCRQPKA</sequence>
<dbReference type="Pfam" id="PF03807">
    <property type="entry name" value="F420_oxidored"/>
    <property type="match status" value="1"/>
</dbReference>
<dbReference type="Gene3D" id="1.10.1040.20">
    <property type="entry name" value="ProC-like, C-terminal domain"/>
    <property type="match status" value="1"/>
</dbReference>
<dbReference type="SUPFAM" id="SSF48179">
    <property type="entry name" value="6-phosphogluconate dehydrogenase C-terminal domain-like"/>
    <property type="match status" value="1"/>
</dbReference>
<dbReference type="InterPro" id="IPR018931">
    <property type="entry name" value="DUF2520"/>
</dbReference>
<dbReference type="Proteomes" id="UP000184130">
    <property type="component" value="Unassembled WGS sequence"/>
</dbReference>
<name>A0A1M6XU07_XYLRU</name>
<dbReference type="InterPro" id="IPR036291">
    <property type="entry name" value="NAD(P)-bd_dom_sf"/>
</dbReference>
<dbReference type="InterPro" id="IPR037108">
    <property type="entry name" value="TM1727-like_C_sf"/>
</dbReference>
<evidence type="ECO:0000313" key="3">
    <source>
        <dbReference type="EMBL" id="SHL09434.1"/>
    </source>
</evidence>
<dbReference type="InterPro" id="IPR008927">
    <property type="entry name" value="6-PGluconate_DH-like_C_sf"/>
</dbReference>
<evidence type="ECO:0000259" key="1">
    <source>
        <dbReference type="Pfam" id="PF03807"/>
    </source>
</evidence>
<gene>
    <name evidence="3" type="ORF">SAMN05216463_12226</name>
</gene>
<reference evidence="3 4" key="1">
    <citation type="submission" date="2016-11" db="EMBL/GenBank/DDBJ databases">
        <authorList>
            <person name="Jaros S."/>
            <person name="Januszkiewicz K."/>
            <person name="Wedrychowicz H."/>
        </authorList>
    </citation>
    <scope>NUCLEOTIDE SEQUENCE [LARGE SCALE GENOMIC DNA]</scope>
    <source>
        <strain evidence="3 4">KHT3</strain>
    </source>
</reference>
<evidence type="ECO:0000259" key="2">
    <source>
        <dbReference type="Pfam" id="PF10728"/>
    </source>
</evidence>
<accession>A0A1M6XU07</accession>
<dbReference type="InterPro" id="IPR028939">
    <property type="entry name" value="P5C_Rdtase_cat_N"/>
</dbReference>
<evidence type="ECO:0000313" key="4">
    <source>
        <dbReference type="Proteomes" id="UP000184130"/>
    </source>
</evidence>
<dbReference type="OrthoDB" id="9810755at2"/>
<dbReference type="RefSeq" id="WP_073210540.1">
    <property type="nucleotide sequence ID" value="NZ_FRBD01000022.1"/>
</dbReference>
<feature type="domain" description="DUF2520" evidence="2">
    <location>
        <begin position="126"/>
        <end position="249"/>
    </location>
</feature>
<dbReference type="AlphaFoldDB" id="A0A1M6XU07"/>
<dbReference type="SUPFAM" id="SSF51735">
    <property type="entry name" value="NAD(P)-binding Rossmann-fold domains"/>
    <property type="match status" value="1"/>
</dbReference>
<organism evidence="3 4">
    <name type="scientific">Xylanibacter ruminicola</name>
    <name type="common">Prevotella ruminicola</name>
    <dbReference type="NCBI Taxonomy" id="839"/>
    <lineage>
        <taxon>Bacteria</taxon>
        <taxon>Pseudomonadati</taxon>
        <taxon>Bacteroidota</taxon>
        <taxon>Bacteroidia</taxon>
        <taxon>Bacteroidales</taxon>
        <taxon>Prevotellaceae</taxon>
        <taxon>Xylanibacter</taxon>
    </lineage>
</organism>
<dbReference type="EMBL" id="FRBD01000022">
    <property type="protein sequence ID" value="SHL09434.1"/>
    <property type="molecule type" value="Genomic_DNA"/>
</dbReference>
<dbReference type="Gene3D" id="3.40.50.720">
    <property type="entry name" value="NAD(P)-binding Rossmann-like Domain"/>
    <property type="match status" value="1"/>
</dbReference>
<dbReference type="Pfam" id="PF10728">
    <property type="entry name" value="DUF2520"/>
    <property type="match status" value="1"/>
</dbReference>